<protein>
    <submittedName>
        <fullName evidence="5">2-oxoacid:ferredoxin oxidoreductase subunit beta</fullName>
    </submittedName>
</protein>
<dbReference type="InterPro" id="IPR032686">
    <property type="entry name" value="PFO_beta_C"/>
</dbReference>
<keyword evidence="6" id="KW-1185">Reference proteome</keyword>
<dbReference type="EMBL" id="CP046147">
    <property type="protein sequence ID" value="WFG38964.1"/>
    <property type="molecule type" value="Genomic_DNA"/>
</dbReference>
<dbReference type="InterPro" id="IPR011766">
    <property type="entry name" value="TPP_enzyme_TPP-bd"/>
</dbReference>
<dbReference type="PANTHER" id="PTHR48084:SF4">
    <property type="entry name" value="2-OXOGLUTARATE OXIDOREDUCTASE SUBUNIT KORB"/>
    <property type="match status" value="1"/>
</dbReference>
<dbReference type="RefSeq" id="WP_342822244.1">
    <property type="nucleotide sequence ID" value="NZ_CP046146.1"/>
</dbReference>
<dbReference type="InterPro" id="IPR051457">
    <property type="entry name" value="2-oxoacid:Fd_oxidoreductase"/>
</dbReference>
<evidence type="ECO:0000256" key="1">
    <source>
        <dbReference type="ARBA" id="ARBA00023002"/>
    </source>
</evidence>
<accession>A0AAJ5ZD05</accession>
<dbReference type="GO" id="GO:0045333">
    <property type="term" value="P:cellular respiration"/>
    <property type="evidence" value="ECO:0007669"/>
    <property type="project" value="UniProtKB-ARBA"/>
</dbReference>
<dbReference type="GO" id="GO:0016625">
    <property type="term" value="F:oxidoreductase activity, acting on the aldehyde or oxo group of donors, iron-sulfur protein as acceptor"/>
    <property type="evidence" value="ECO:0007669"/>
    <property type="project" value="UniProtKB-ARBA"/>
</dbReference>
<dbReference type="Proteomes" id="UP001219901">
    <property type="component" value="Chromosome"/>
</dbReference>
<dbReference type="PANTHER" id="PTHR48084">
    <property type="entry name" value="2-OXOGLUTARATE OXIDOREDUCTASE SUBUNIT KORB-RELATED"/>
    <property type="match status" value="1"/>
</dbReference>
<dbReference type="Proteomes" id="UP001321249">
    <property type="component" value="Unassembled WGS sequence"/>
</dbReference>
<organism evidence="5 6">
    <name type="scientific">Candidatus Lucifugimonas marina</name>
    <dbReference type="NCBI Taxonomy" id="3038979"/>
    <lineage>
        <taxon>Bacteria</taxon>
        <taxon>Bacillati</taxon>
        <taxon>Chloroflexota</taxon>
        <taxon>Dehalococcoidia</taxon>
        <taxon>SAR202 cluster</taxon>
        <taxon>Candidatus Lucifugimonadales</taxon>
        <taxon>Candidatus Lucifugimonadaceae</taxon>
        <taxon>Candidatus Lucifugimonas</taxon>
    </lineage>
</organism>
<evidence type="ECO:0000259" key="3">
    <source>
        <dbReference type="Pfam" id="PF12367"/>
    </source>
</evidence>
<feature type="domain" description="Thiamine pyrophosphate enzyme TPP-binding" evidence="2">
    <location>
        <begin position="65"/>
        <end position="199"/>
    </location>
</feature>
<proteinExistence type="predicted"/>
<evidence type="ECO:0000313" key="7">
    <source>
        <dbReference type="Proteomes" id="UP001321249"/>
    </source>
</evidence>
<evidence type="ECO:0000259" key="2">
    <source>
        <dbReference type="Pfam" id="PF02775"/>
    </source>
</evidence>
<evidence type="ECO:0000313" key="5">
    <source>
        <dbReference type="EMBL" id="WFG38964.1"/>
    </source>
</evidence>
<feature type="domain" description="Pyruvate ferredoxin oxidoreductase beta subunit C-terminal" evidence="3">
    <location>
        <begin position="224"/>
        <end position="270"/>
    </location>
</feature>
<dbReference type="EMBL" id="WMBE01000001">
    <property type="protein sequence ID" value="MDG0866319.1"/>
    <property type="molecule type" value="Genomic_DNA"/>
</dbReference>
<dbReference type="Pfam" id="PF02775">
    <property type="entry name" value="TPP_enzyme_C"/>
    <property type="match status" value="1"/>
</dbReference>
<dbReference type="Pfam" id="PF12367">
    <property type="entry name" value="PFO_beta_C"/>
    <property type="match status" value="1"/>
</dbReference>
<name>A0AAJ5ZD05_9CHLR</name>
<reference evidence="5" key="2">
    <citation type="journal article" date="2023" name="Nat. Commun.">
        <title>Cultivation of marine bacteria of the SAR202 clade.</title>
        <authorList>
            <person name="Lim Y."/>
            <person name="Seo J.H."/>
            <person name="Giovannoni S.J."/>
            <person name="Kang I."/>
            <person name="Cho J.C."/>
        </authorList>
    </citation>
    <scope>NUCLEOTIDE SEQUENCE</scope>
    <source>
        <strain evidence="5">JH1073</strain>
    </source>
</reference>
<reference evidence="6 7" key="1">
    <citation type="submission" date="2019-11" db="EMBL/GenBank/DDBJ databases">
        <authorList>
            <person name="Cho J.-C."/>
        </authorList>
    </citation>
    <scope>NUCLEOTIDE SEQUENCE [LARGE SCALE GENOMIC DNA]</scope>
    <source>
        <strain evidence="5 6">JH1073</strain>
        <strain evidence="4 7">JH702</strain>
    </source>
</reference>
<dbReference type="InterPro" id="IPR029061">
    <property type="entry name" value="THDP-binding"/>
</dbReference>
<reference evidence="6" key="3">
    <citation type="submission" date="2023-06" db="EMBL/GenBank/DDBJ databases">
        <title>Pangenomics reveal diversification of enzyme families and niche specialization in globally abundant SAR202 bacteria.</title>
        <authorList>
            <person name="Saw J.H.W."/>
        </authorList>
    </citation>
    <scope>NUCLEOTIDE SEQUENCE [LARGE SCALE GENOMIC DNA]</scope>
    <source>
        <strain evidence="6">JH1073</strain>
    </source>
</reference>
<sequence length="289" mass="31339">MSKRNPEYDFAWCPGCGDFGVRRALQVALEGYSAEHEEPQANNVVVAGIGCSGNMVHLVEGEQPFGIHGIHGRSLPIAFGVKQGNPKLNTVVVAGDGDFLSIGAEHIGPAANRNVNVTAVVMDNGVYGLTKGQSSPTSEFGAVTTSTPLGKIETPVSPLKLYMSIGVTYIASYYSSKPRVLAKMIQEAMNHKGFSIVHVQSPCTTYNDTYDILKGKPKEGIKGLAYEIPEDHDPSSVEDANDLLSRPGVPLGVIFKKEGKTLQDRYEELRERAPKRTNDELLDSYLLQM</sequence>
<evidence type="ECO:0000313" key="6">
    <source>
        <dbReference type="Proteomes" id="UP001219901"/>
    </source>
</evidence>
<evidence type="ECO:0000313" key="4">
    <source>
        <dbReference type="EMBL" id="MDG0866319.1"/>
    </source>
</evidence>
<dbReference type="AlphaFoldDB" id="A0AAJ5ZD05"/>
<dbReference type="SUPFAM" id="SSF52518">
    <property type="entry name" value="Thiamin diphosphate-binding fold (THDP-binding)"/>
    <property type="match status" value="1"/>
</dbReference>
<gene>
    <name evidence="4" type="ORF">GKO46_04430</name>
    <name evidence="5" type="ORF">GKO48_04830</name>
</gene>
<dbReference type="GO" id="GO:0030976">
    <property type="term" value="F:thiamine pyrophosphate binding"/>
    <property type="evidence" value="ECO:0007669"/>
    <property type="project" value="InterPro"/>
</dbReference>
<keyword evidence="1" id="KW-0560">Oxidoreductase</keyword>
<dbReference type="Gene3D" id="3.40.50.970">
    <property type="match status" value="1"/>
</dbReference>